<dbReference type="EMBL" id="KN848599">
    <property type="protein sequence ID" value="KIR81467.1"/>
    <property type="molecule type" value="Genomic_DNA"/>
</dbReference>
<feature type="compositionally biased region" description="Basic and acidic residues" evidence="5">
    <location>
        <begin position="1701"/>
        <end position="1718"/>
    </location>
</feature>
<evidence type="ECO:0000256" key="2">
    <source>
        <dbReference type="ARBA" id="ARBA00022801"/>
    </source>
</evidence>
<dbReference type="InterPro" id="IPR050474">
    <property type="entry name" value="Hel308_SKI2-like"/>
</dbReference>
<evidence type="ECO:0000313" key="9">
    <source>
        <dbReference type="Proteomes" id="UP000054272"/>
    </source>
</evidence>
<dbReference type="SUPFAM" id="SSF52540">
    <property type="entry name" value="P-loop containing nucleoside triphosphate hydrolases"/>
    <property type="match status" value="3"/>
</dbReference>
<dbReference type="InterPro" id="IPR003593">
    <property type="entry name" value="AAA+_ATPase"/>
</dbReference>
<keyword evidence="3 8" id="KW-0347">Helicase</keyword>
<dbReference type="Gene3D" id="1.10.10.10">
    <property type="entry name" value="Winged helix-like DNA-binding domain superfamily/Winged helix DNA-binding domain"/>
    <property type="match status" value="2"/>
</dbReference>
<proteinExistence type="predicted"/>
<evidence type="ECO:0000259" key="6">
    <source>
        <dbReference type="PROSITE" id="PS51192"/>
    </source>
</evidence>
<keyword evidence="2" id="KW-0378">Hydrolase</keyword>
<dbReference type="Proteomes" id="UP000054272">
    <property type="component" value="Unassembled WGS sequence"/>
</dbReference>
<dbReference type="InterPro" id="IPR036388">
    <property type="entry name" value="WH-like_DNA-bd_sf"/>
</dbReference>
<dbReference type="InterPro" id="IPR035892">
    <property type="entry name" value="C2_domain_sf"/>
</dbReference>
<dbReference type="Gene3D" id="2.60.40.150">
    <property type="entry name" value="C2 domain"/>
    <property type="match status" value="1"/>
</dbReference>
<dbReference type="InterPro" id="IPR004179">
    <property type="entry name" value="Sec63-dom"/>
</dbReference>
<dbReference type="SUPFAM" id="SSF46785">
    <property type="entry name" value="Winged helix' DNA-binding domain"/>
    <property type="match status" value="1"/>
</dbReference>
<dbReference type="PROSITE" id="PS51194">
    <property type="entry name" value="HELICASE_CTER"/>
    <property type="match status" value="1"/>
</dbReference>
<dbReference type="Gene3D" id="3.40.50.300">
    <property type="entry name" value="P-loop containing nucleotide triphosphate hydrolases"/>
    <property type="match status" value="4"/>
</dbReference>
<dbReference type="InterPro" id="IPR057842">
    <property type="entry name" value="WH_MER3"/>
</dbReference>
<keyword evidence="4" id="KW-0067">ATP-binding</keyword>
<evidence type="ECO:0000256" key="3">
    <source>
        <dbReference type="ARBA" id="ARBA00022806"/>
    </source>
</evidence>
<feature type="domain" description="Helicase C-terminal" evidence="7">
    <location>
        <begin position="543"/>
        <end position="762"/>
    </location>
</feature>
<reference evidence="8 9" key="1">
    <citation type="submission" date="2015-01" db="EMBL/GenBank/DDBJ databases">
        <title>The Genome Sequence of Cryptococcus gattii EJB2.</title>
        <authorList>
            <consortium name="The Broad Institute Genomics Platform"/>
            <person name="Cuomo C."/>
            <person name="Litvintseva A."/>
            <person name="Chen Y."/>
            <person name="Heitman J."/>
            <person name="Sun S."/>
            <person name="Springer D."/>
            <person name="Dromer F."/>
            <person name="Young S."/>
            <person name="Zeng Q."/>
            <person name="Gargeya S."/>
            <person name="Abouelleil A."/>
            <person name="Alvarado L."/>
            <person name="Chapman S.B."/>
            <person name="Gainer-Dewar J."/>
            <person name="Goldberg J."/>
            <person name="Griggs A."/>
            <person name="Gujja S."/>
            <person name="Hansen M."/>
            <person name="Howarth C."/>
            <person name="Imamovic A."/>
            <person name="Larimer J."/>
            <person name="Murphy C."/>
            <person name="Naylor J."/>
            <person name="Pearson M."/>
            <person name="Priest M."/>
            <person name="Roberts A."/>
            <person name="Saif S."/>
            <person name="Shea T."/>
            <person name="Sykes S."/>
            <person name="Wortman J."/>
            <person name="Nusbaum C."/>
            <person name="Birren B."/>
        </authorList>
    </citation>
    <scope>NUCLEOTIDE SEQUENCE [LARGE SCALE GENOMIC DNA]</scope>
    <source>
        <strain evidence="8 9">EJB2</strain>
    </source>
</reference>
<evidence type="ECO:0000259" key="7">
    <source>
        <dbReference type="PROSITE" id="PS51194"/>
    </source>
</evidence>
<dbReference type="Pfam" id="PF00271">
    <property type="entry name" value="Helicase_C"/>
    <property type="match status" value="1"/>
</dbReference>
<dbReference type="SMART" id="SM00487">
    <property type="entry name" value="DEXDc"/>
    <property type="match status" value="2"/>
</dbReference>
<feature type="region of interest" description="Disordered" evidence="5">
    <location>
        <begin position="1619"/>
        <end position="1638"/>
    </location>
</feature>
<dbReference type="InterPro" id="IPR014001">
    <property type="entry name" value="Helicase_ATP-bd"/>
</dbReference>
<dbReference type="InterPro" id="IPR001650">
    <property type="entry name" value="Helicase_C-like"/>
</dbReference>
<dbReference type="PIRSF" id="PIRSF039073">
    <property type="entry name" value="BRR2"/>
    <property type="match status" value="1"/>
</dbReference>
<feature type="domain" description="Helicase ATP-binding" evidence="6">
    <location>
        <begin position="321"/>
        <end position="512"/>
    </location>
</feature>
<dbReference type="Pfam" id="PF00270">
    <property type="entry name" value="DEAD"/>
    <property type="match status" value="2"/>
</dbReference>
<organism evidence="8 9">
    <name type="scientific">Cryptococcus gattii EJB2</name>
    <dbReference type="NCBI Taxonomy" id="1296103"/>
    <lineage>
        <taxon>Eukaryota</taxon>
        <taxon>Fungi</taxon>
        <taxon>Dikarya</taxon>
        <taxon>Basidiomycota</taxon>
        <taxon>Agaricomycotina</taxon>
        <taxon>Tremellomycetes</taxon>
        <taxon>Tremellales</taxon>
        <taxon>Cryptococcaceae</taxon>
        <taxon>Cryptococcus</taxon>
        <taxon>Cryptococcus gattii species complex</taxon>
    </lineage>
</organism>
<accession>A0ABR5C0N9</accession>
<evidence type="ECO:0000256" key="4">
    <source>
        <dbReference type="ARBA" id="ARBA00022840"/>
    </source>
</evidence>
<dbReference type="CDD" id="cd18020">
    <property type="entry name" value="DEXHc_ASCC3_1"/>
    <property type="match status" value="1"/>
</dbReference>
<dbReference type="Gene3D" id="1.10.3380.10">
    <property type="entry name" value="Sec63 N-terminal domain-like domain"/>
    <property type="match status" value="1"/>
</dbReference>
<dbReference type="PANTHER" id="PTHR47961">
    <property type="entry name" value="DNA POLYMERASE THETA, PUTATIVE (AFU_ORTHOLOGUE AFUA_1G05260)-RELATED"/>
    <property type="match status" value="1"/>
</dbReference>
<protein>
    <submittedName>
        <fullName evidence="8">RNA helicase</fullName>
    </submittedName>
</protein>
<evidence type="ECO:0000256" key="1">
    <source>
        <dbReference type="ARBA" id="ARBA00022741"/>
    </source>
</evidence>
<keyword evidence="1" id="KW-0547">Nucleotide-binding</keyword>
<dbReference type="SMART" id="SM00973">
    <property type="entry name" value="Sec63"/>
    <property type="match status" value="1"/>
</dbReference>
<feature type="domain" description="Helicase ATP-binding" evidence="6">
    <location>
        <begin position="1182"/>
        <end position="1350"/>
    </location>
</feature>
<gene>
    <name evidence="8" type="ORF">I306_01447</name>
</gene>
<evidence type="ECO:0000256" key="5">
    <source>
        <dbReference type="SAM" id="MobiDB-lite"/>
    </source>
</evidence>
<feature type="region of interest" description="Disordered" evidence="5">
    <location>
        <begin position="1701"/>
        <end position="1750"/>
    </location>
</feature>
<dbReference type="SUPFAM" id="SSF158702">
    <property type="entry name" value="Sec63 N-terminal domain-like"/>
    <property type="match status" value="1"/>
</dbReference>
<dbReference type="SMART" id="SM00382">
    <property type="entry name" value="AAA"/>
    <property type="match status" value="2"/>
</dbReference>
<dbReference type="InterPro" id="IPR011545">
    <property type="entry name" value="DEAD/DEAH_box_helicase_dom"/>
</dbReference>
<dbReference type="CDD" id="cd18795">
    <property type="entry name" value="SF2_C_Ski2"/>
    <property type="match status" value="1"/>
</dbReference>
<dbReference type="GO" id="GO:0004386">
    <property type="term" value="F:helicase activity"/>
    <property type="evidence" value="ECO:0007669"/>
    <property type="project" value="UniProtKB-KW"/>
</dbReference>
<sequence>MSVQHYLGTLFQPQPPTLEDSWKAVISSWGSSQFRAQAVDDVEPVLDTSPWPSVLEYLSITGLPSVNLEPPPIESAPESSLSTRADVVDRLRQHIPTTFGSLVNLLSTPRSNDDIQSELIEIMGFEGDALSLIEELLKPGARQNVVDSCLRSTPSEQDKNEARPVQTDKPAYLPNARMTVKKKVKDKKKVIDISDIVGSAEDINRRLQEQIEGPKAMFSEDGPKMIEQEILPHVYTATGNKFVSLSQGGKFALPEGTKREYSDVGRPFPLTTYEEVIIPPANPVPPTKTERPVKIAELSSMAGGCFPKYIQLNRMQSIVQPTAMNTNENMLICAPTGAGKTDVAIMAIIRVLSQHVIDGPTSHPSGFNINRNAFKIIYVAPMKALASEIVSKFAKRLAWLSIKVRELTGDMQLTKQEIEETQIIVTTPEKWDVVTRKPTGEGELASKVKLLIVDEVHLLAEDRGAVIETIVARTLRQVESSQSLIRIVGLSATLPNYVDVGDFLRVNRHQGLFYFDASFRPIPLEQHFIGVSGKPRSTVSARNMDRVVFEKVSELVEAGHQVMVFVHARRDTVKTAQTLKEMALEEGVSTFFQTDGHAKFSQYRAEISKSRNKEMKELFDAGFGIHHAGMLRTDRNMMEKMFGDGCINVLCCTSTLAWGVNLPAHAVIIKGTQVYDTGKGSFMDLSVLDVLQIFGRAGRPGYATSGVGFICTTHDKVDHYVTAVMSQTPIESKFIPGMTDALNAEVALGTITNVQEAMQWLSYTYLFVRMKKNPWVYAMAHDVTKDDPQLGNKRNELIVQAARLLQKARMVRYDDLANTFGITDLGRIAAKYYLRFSTIEIFNSKFNPRMSNADLFQMLCEATEFEQIQLRDSEVEELEAIIGSGVIPLEVAGGAINKRSKVNILLQAHISNVYINDFALVSDAAFVAQNAGRIIRALLEIALSRNWANCSYLLVELSKCIERRQWVYDHGLAQLKVLQRETIHKLTQYTPDSMTISDFRDMTAQENGEFIHMNEKHGQAVLDAAMMFPTVNLTHTLRPITHDLLQITVKVTPQFKWHSKISGSSEPFYVWVQDEEGLNIYQWRNVRITPSTSAIIIDFFLPFDDVPPDSISIISISDKWLWSYEQLVIQLSDLIMPPPPKESTQILSVPFLRRSCFNDPQLEQRYAHTLDTLNTVQSHAFWMLYNTSMNAVISAPVGSGKTLLAEGAVWNTFRHNKESVVLIIVPERYAVHEAVARLRSLCPPKRRVVIKTLFNVSDFEQLLSGGPAIGVTTPFAILSNDKIDNFLNTQRLGLYVFEDLHRLDEVYELAVSKILTFARTARTRIVGTTSSLNDPSDLAEWLGVDPGPLDQWGKPVASQPPALFSFAPSDRDNHISVSIKSFTIPHGPTLLRSMIKPTYDILKSVTGGAIIFVPSVQACATVAADLVTQSGTEMNLNGFLSRPRHEIEPFTERLKDERLFEPMLHGIGYITRDMAPTDLAIVLELFASGIIRAIIAPRQSCWTLPVRGDSVIIMGTQYVHVSARPEDKGAKAKPGKHLVSYSAQELVKMQGFAVASAAPTALGGRMFIMCPAEQQVMISRVLKEGLPLESKILNLLSRRSTSSSSVDPRAIQALTNLFKGRRPPPRPTVDRPLRPDGRKADMMDIVNWSFLSVRAKSNPSYYQLVKRSEAEGISRVIDGWFDSMDGVKVETVEEQRVLTVEEAKAQDDRGDDSEKADVNSDQEDGAAGCEADGTLNLDEAEQSGTESKKS</sequence>
<dbReference type="PROSITE" id="PS51192">
    <property type="entry name" value="HELICASE_ATP_BIND_1"/>
    <property type="match status" value="2"/>
</dbReference>
<evidence type="ECO:0000313" key="8">
    <source>
        <dbReference type="EMBL" id="KIR81467.1"/>
    </source>
</evidence>
<dbReference type="PANTHER" id="PTHR47961:SF13">
    <property type="entry name" value="ACTIVATING SIGNAL COINTEGRATOR 1 COMPLEX SUBUNIT 3"/>
    <property type="match status" value="1"/>
</dbReference>
<dbReference type="InterPro" id="IPR036390">
    <property type="entry name" value="WH_DNA-bd_sf"/>
</dbReference>
<dbReference type="InterPro" id="IPR027417">
    <property type="entry name" value="P-loop_NTPase"/>
</dbReference>
<name>A0ABR5C0N9_9TREE</name>
<keyword evidence="9" id="KW-1185">Reference proteome</keyword>
<feature type="compositionally biased region" description="Basic and acidic residues" evidence="5">
    <location>
        <begin position="1628"/>
        <end position="1638"/>
    </location>
</feature>
<dbReference type="Pfam" id="PF02889">
    <property type="entry name" value="Sec63"/>
    <property type="match status" value="1"/>
</dbReference>
<dbReference type="SMART" id="SM00490">
    <property type="entry name" value="HELICc"/>
    <property type="match status" value="1"/>
</dbReference>
<dbReference type="Pfam" id="PF23445">
    <property type="entry name" value="WHD_SNRNP200"/>
    <property type="match status" value="1"/>
</dbReference>